<protein>
    <recommendedName>
        <fullName evidence="4">HNH nuclease domain-containing protein</fullName>
    </recommendedName>
</protein>
<comment type="caution">
    <text evidence="2">The sequence shown here is derived from an EMBL/GenBank/DDBJ whole genome shotgun (WGS) entry which is preliminary data.</text>
</comment>
<dbReference type="KEGG" id="cput:CONPUDRAFT_147286"/>
<proteinExistence type="predicted"/>
<dbReference type="AlphaFoldDB" id="A0A5M3M8J0"/>
<evidence type="ECO:0008006" key="4">
    <source>
        <dbReference type="Google" id="ProtNLM"/>
    </source>
</evidence>
<name>A0A5M3M8J0_CONPW</name>
<feature type="region of interest" description="Disordered" evidence="1">
    <location>
        <begin position="1"/>
        <end position="25"/>
    </location>
</feature>
<dbReference type="Proteomes" id="UP000053558">
    <property type="component" value="Unassembled WGS sequence"/>
</dbReference>
<dbReference type="EMBL" id="JH711589">
    <property type="protein sequence ID" value="EIW75105.1"/>
    <property type="molecule type" value="Genomic_DNA"/>
</dbReference>
<organism evidence="2 3">
    <name type="scientific">Coniophora puteana (strain RWD-64-598)</name>
    <name type="common">Brown rot fungus</name>
    <dbReference type="NCBI Taxonomy" id="741705"/>
    <lineage>
        <taxon>Eukaryota</taxon>
        <taxon>Fungi</taxon>
        <taxon>Dikarya</taxon>
        <taxon>Basidiomycota</taxon>
        <taxon>Agaricomycotina</taxon>
        <taxon>Agaricomycetes</taxon>
        <taxon>Agaricomycetidae</taxon>
        <taxon>Boletales</taxon>
        <taxon>Coniophorineae</taxon>
        <taxon>Coniophoraceae</taxon>
        <taxon>Coniophora</taxon>
    </lineage>
</organism>
<gene>
    <name evidence="2" type="ORF">CONPUDRAFT_147286</name>
</gene>
<evidence type="ECO:0000256" key="1">
    <source>
        <dbReference type="SAM" id="MobiDB-lite"/>
    </source>
</evidence>
<accession>A0A5M3M8J0</accession>
<evidence type="ECO:0000313" key="2">
    <source>
        <dbReference type="EMBL" id="EIW75105.1"/>
    </source>
</evidence>
<keyword evidence="3" id="KW-1185">Reference proteome</keyword>
<evidence type="ECO:0000313" key="3">
    <source>
        <dbReference type="Proteomes" id="UP000053558"/>
    </source>
</evidence>
<reference evidence="3" key="1">
    <citation type="journal article" date="2012" name="Science">
        <title>The Paleozoic origin of enzymatic lignin decomposition reconstructed from 31 fungal genomes.</title>
        <authorList>
            <person name="Floudas D."/>
            <person name="Binder M."/>
            <person name="Riley R."/>
            <person name="Barry K."/>
            <person name="Blanchette R.A."/>
            <person name="Henrissat B."/>
            <person name="Martinez A.T."/>
            <person name="Otillar R."/>
            <person name="Spatafora J.W."/>
            <person name="Yadav J.S."/>
            <person name="Aerts A."/>
            <person name="Benoit I."/>
            <person name="Boyd A."/>
            <person name="Carlson A."/>
            <person name="Copeland A."/>
            <person name="Coutinho P.M."/>
            <person name="de Vries R.P."/>
            <person name="Ferreira P."/>
            <person name="Findley K."/>
            <person name="Foster B."/>
            <person name="Gaskell J."/>
            <person name="Glotzer D."/>
            <person name="Gorecki P."/>
            <person name="Heitman J."/>
            <person name="Hesse C."/>
            <person name="Hori C."/>
            <person name="Igarashi K."/>
            <person name="Jurgens J.A."/>
            <person name="Kallen N."/>
            <person name="Kersten P."/>
            <person name="Kohler A."/>
            <person name="Kuees U."/>
            <person name="Kumar T.K.A."/>
            <person name="Kuo A."/>
            <person name="LaButti K."/>
            <person name="Larrondo L.F."/>
            <person name="Lindquist E."/>
            <person name="Ling A."/>
            <person name="Lombard V."/>
            <person name="Lucas S."/>
            <person name="Lundell T."/>
            <person name="Martin R."/>
            <person name="McLaughlin D.J."/>
            <person name="Morgenstern I."/>
            <person name="Morin E."/>
            <person name="Murat C."/>
            <person name="Nagy L.G."/>
            <person name="Nolan M."/>
            <person name="Ohm R.A."/>
            <person name="Patyshakuliyeva A."/>
            <person name="Rokas A."/>
            <person name="Ruiz-Duenas F.J."/>
            <person name="Sabat G."/>
            <person name="Salamov A."/>
            <person name="Samejima M."/>
            <person name="Schmutz J."/>
            <person name="Slot J.C."/>
            <person name="St John F."/>
            <person name="Stenlid J."/>
            <person name="Sun H."/>
            <person name="Sun S."/>
            <person name="Syed K."/>
            <person name="Tsang A."/>
            <person name="Wiebenga A."/>
            <person name="Young D."/>
            <person name="Pisabarro A."/>
            <person name="Eastwood D.C."/>
            <person name="Martin F."/>
            <person name="Cullen D."/>
            <person name="Grigoriev I.V."/>
            <person name="Hibbett D.S."/>
        </authorList>
    </citation>
    <scope>NUCLEOTIDE SEQUENCE [LARGE SCALE GENOMIC DNA]</scope>
    <source>
        <strain evidence="3">RWD-64-598 SS2</strain>
    </source>
</reference>
<dbReference type="GeneID" id="19202307"/>
<dbReference type="RefSeq" id="XP_007774538.1">
    <property type="nucleotide sequence ID" value="XM_007776348.1"/>
</dbReference>
<sequence>MSHPSSHPPRRDNKRRKPLPVPRSLSEPIRSQMLTYANRLSDARRAQTPYKPPRIPCIEFVYYWGRWSPTQPHIAPAALKRARLAAPNGGRCAITNGRRTGAVARLLAGLEHAEPDLAWTRGMGWQYLDFACPSNMIFLDFEMLGRFHTLGSHTFFLLPEPHIMDALLKMWTKSEKEVQELSKFFQDQKTFKYYIVPEQRGLTSNLVCLSTRHPKSSRSARTVHAYPLTTLGPIRSHVKPHFALCRMCTFLTARGNFLSDCLKEAYRAALDMHDPTGWSKYDTDRLVDDVKEMEHHWRERQVRLKSLEEHKVEGSGVH</sequence>